<name>A0A1W0D5S2_9NEIS</name>
<dbReference type="Proteomes" id="UP000192721">
    <property type="component" value="Unassembled WGS sequence"/>
</dbReference>
<dbReference type="AlphaFoldDB" id="A0A1W0D5S2"/>
<sequence>MEKCRHGLDIEKACSRCVGDAMQTMPAVSPHHQRMIDLANRIAAPANEHEHTDTLSEDVFYPDHPPRTESHTFKATKAAGHKAKLPCAISGHTEGAEYHHLAIEWAFTSGVDWSVVKGVATGEITQLPVLDLETDHPTGDTFAAKDSLLWALCKLAEIRGFDWHAFDPDKPDTFVDSMQNMLVLHSKFHRHKNHGIHALSFPVWIFQAFPRAPGFVFAADELQTAHSNQEVTHVKAA</sequence>
<proteinExistence type="predicted"/>
<gene>
    <name evidence="1" type="ORF">B0T45_06060</name>
</gene>
<evidence type="ECO:0000313" key="2">
    <source>
        <dbReference type="Proteomes" id="UP000192721"/>
    </source>
</evidence>
<evidence type="ECO:0000313" key="1">
    <source>
        <dbReference type="EMBL" id="OQS42350.1"/>
    </source>
</evidence>
<protein>
    <submittedName>
        <fullName evidence="1">Uncharacterized protein</fullName>
    </submittedName>
</protein>
<accession>A0A1W0D5S2</accession>
<organism evidence="1 2">
    <name type="scientific">Chromobacterium haemolyticum</name>
    <dbReference type="NCBI Taxonomy" id="394935"/>
    <lineage>
        <taxon>Bacteria</taxon>
        <taxon>Pseudomonadati</taxon>
        <taxon>Pseudomonadota</taxon>
        <taxon>Betaproteobacteria</taxon>
        <taxon>Neisseriales</taxon>
        <taxon>Chromobacteriaceae</taxon>
        <taxon>Chromobacterium</taxon>
    </lineage>
</organism>
<reference evidence="1 2" key="1">
    <citation type="submission" date="2017-02" db="EMBL/GenBank/DDBJ databases">
        <title>Chromobacterium haemolyticum H5244.</title>
        <authorList>
            <person name="Gulvik C.A."/>
        </authorList>
    </citation>
    <scope>NUCLEOTIDE SEQUENCE [LARGE SCALE GENOMIC DNA]</scope>
    <source>
        <strain evidence="1 2">H5244</strain>
    </source>
</reference>
<comment type="caution">
    <text evidence="1">The sequence shown here is derived from an EMBL/GenBank/DDBJ whole genome shotgun (WGS) entry which is preliminary data.</text>
</comment>
<dbReference type="EMBL" id="MUKV01000005">
    <property type="protein sequence ID" value="OQS42350.1"/>
    <property type="molecule type" value="Genomic_DNA"/>
</dbReference>